<evidence type="ECO:0000256" key="3">
    <source>
        <dbReference type="ARBA" id="ARBA00022989"/>
    </source>
</evidence>
<feature type="transmembrane region" description="Helical" evidence="7">
    <location>
        <begin position="263"/>
        <end position="289"/>
    </location>
</feature>
<comment type="subcellular location">
    <subcellularLocation>
        <location evidence="1">Membrane</location>
        <topology evidence="1">Multi-pass membrane protein</topology>
    </subcellularLocation>
</comment>
<dbReference type="Pfam" id="PF03798">
    <property type="entry name" value="TRAM_LAG1_CLN8"/>
    <property type="match status" value="1"/>
</dbReference>
<feature type="transmembrane region" description="Helical" evidence="7">
    <location>
        <begin position="309"/>
        <end position="336"/>
    </location>
</feature>
<evidence type="ECO:0000256" key="2">
    <source>
        <dbReference type="ARBA" id="ARBA00022692"/>
    </source>
</evidence>
<dbReference type="EMBL" id="JALLBG020000283">
    <property type="protein sequence ID" value="KAL3756958.1"/>
    <property type="molecule type" value="Genomic_DNA"/>
</dbReference>
<proteinExistence type="predicted"/>
<evidence type="ECO:0000313" key="10">
    <source>
        <dbReference type="Proteomes" id="UP001530293"/>
    </source>
</evidence>
<gene>
    <name evidence="9" type="ORF">ACHAWU_007337</name>
</gene>
<feature type="domain" description="TLC" evidence="8">
    <location>
        <begin position="112"/>
        <end position="339"/>
    </location>
</feature>
<accession>A0ABD3LZR0</accession>
<evidence type="ECO:0000313" key="9">
    <source>
        <dbReference type="EMBL" id="KAL3756958.1"/>
    </source>
</evidence>
<feature type="region of interest" description="Disordered" evidence="6">
    <location>
        <begin position="64"/>
        <end position="102"/>
    </location>
</feature>
<dbReference type="Proteomes" id="UP001530293">
    <property type="component" value="Unassembled WGS sequence"/>
</dbReference>
<feature type="compositionally biased region" description="Low complexity" evidence="6">
    <location>
        <begin position="91"/>
        <end position="102"/>
    </location>
</feature>
<keyword evidence="2 5" id="KW-0812">Transmembrane</keyword>
<evidence type="ECO:0000256" key="4">
    <source>
        <dbReference type="ARBA" id="ARBA00023136"/>
    </source>
</evidence>
<evidence type="ECO:0000256" key="5">
    <source>
        <dbReference type="PROSITE-ProRule" id="PRU00205"/>
    </source>
</evidence>
<dbReference type="InterPro" id="IPR050846">
    <property type="entry name" value="TLCD"/>
</dbReference>
<comment type="caution">
    <text evidence="9">The sequence shown here is derived from an EMBL/GenBank/DDBJ whole genome shotgun (WGS) entry which is preliminary data.</text>
</comment>
<evidence type="ECO:0000256" key="7">
    <source>
        <dbReference type="SAM" id="Phobius"/>
    </source>
</evidence>
<dbReference type="InterPro" id="IPR006634">
    <property type="entry name" value="TLC-dom"/>
</dbReference>
<dbReference type="AlphaFoldDB" id="A0ABD3LZR0"/>
<evidence type="ECO:0000256" key="6">
    <source>
        <dbReference type="SAM" id="MobiDB-lite"/>
    </source>
</evidence>
<evidence type="ECO:0000259" key="8">
    <source>
        <dbReference type="PROSITE" id="PS50922"/>
    </source>
</evidence>
<dbReference type="PANTHER" id="PTHR13439">
    <property type="entry name" value="CT120 PROTEIN"/>
    <property type="match status" value="1"/>
</dbReference>
<keyword evidence="3 7" id="KW-1133">Transmembrane helix</keyword>
<organism evidence="9 10">
    <name type="scientific">Discostella pseudostelligera</name>
    <dbReference type="NCBI Taxonomy" id="259834"/>
    <lineage>
        <taxon>Eukaryota</taxon>
        <taxon>Sar</taxon>
        <taxon>Stramenopiles</taxon>
        <taxon>Ochrophyta</taxon>
        <taxon>Bacillariophyta</taxon>
        <taxon>Coscinodiscophyceae</taxon>
        <taxon>Thalassiosirophycidae</taxon>
        <taxon>Stephanodiscales</taxon>
        <taxon>Stephanodiscaceae</taxon>
        <taxon>Discostella</taxon>
    </lineage>
</organism>
<feature type="transmembrane region" description="Helical" evidence="7">
    <location>
        <begin position="233"/>
        <end position="251"/>
    </location>
</feature>
<feature type="compositionally biased region" description="Low complexity" evidence="6">
    <location>
        <begin position="70"/>
        <end position="84"/>
    </location>
</feature>
<reference evidence="9 10" key="1">
    <citation type="submission" date="2024-10" db="EMBL/GenBank/DDBJ databases">
        <title>Updated reference genomes for cyclostephanoid diatoms.</title>
        <authorList>
            <person name="Roberts W.R."/>
            <person name="Alverson A.J."/>
        </authorList>
    </citation>
    <scope>NUCLEOTIDE SEQUENCE [LARGE SCALE GENOMIC DNA]</scope>
    <source>
        <strain evidence="9 10">AJA232-27</strain>
    </source>
</reference>
<keyword evidence="4 5" id="KW-0472">Membrane</keyword>
<keyword evidence="10" id="KW-1185">Reference proteome</keyword>
<dbReference type="GO" id="GO:0016020">
    <property type="term" value="C:membrane"/>
    <property type="evidence" value="ECO:0007669"/>
    <property type="project" value="UniProtKB-SubCell"/>
</dbReference>
<name>A0ABD3LZR0_9STRA</name>
<dbReference type="PROSITE" id="PS50922">
    <property type="entry name" value="TLC"/>
    <property type="match status" value="1"/>
</dbReference>
<evidence type="ECO:0000256" key="1">
    <source>
        <dbReference type="ARBA" id="ARBA00004141"/>
    </source>
</evidence>
<sequence length="348" mass="38948">MAPPPSQQLLPPILQNSHDDGSHAALLVLLLSFCMWELLYRVSGLFIQRVLSRYPHRLLDSSLRQPSVKNGTNGTTSNGGDNNGKQNGIHTTNNNTSSSSTATTAYETAQRTLLYRGPSYLVSFLHSIYATSRGCYHLYQLWNASNLDKLLIPSSLHATTTLSTTMLTSYRPAHLSVAQTNTLFLSYLLYDLCHVLHQYPKLGGVDTILHHILFASCSLINGTFGLMAFCFGWLVVGEGSTIFLNVRWYLLKSKRENGRWMQLVNGLFAISFFITRIGIYSSGMIHLLYYSWDELLSLPQVCGVPWSMLGLTCGCMMLGWVLNFVWGYKILCMVVGGGKKKKRKPKNE</sequence>
<dbReference type="PANTHER" id="PTHR13439:SF0">
    <property type="entry name" value="TOPOISOMERASE I DAMAGE AFFECTED PROTEIN 4"/>
    <property type="match status" value="1"/>
</dbReference>
<protein>
    <recommendedName>
        <fullName evidence="8">TLC domain-containing protein</fullName>
    </recommendedName>
</protein>